<gene>
    <name evidence="2" type="ORF">KEM10_23015</name>
</gene>
<evidence type="ECO:0000313" key="3">
    <source>
        <dbReference type="Proteomes" id="UP000708576"/>
    </source>
</evidence>
<feature type="chain" id="PRO_5046898035" evidence="1">
    <location>
        <begin position="26"/>
        <end position="234"/>
    </location>
</feature>
<keyword evidence="1" id="KW-0732">Signal</keyword>
<feature type="signal peptide" evidence="1">
    <location>
        <begin position="1"/>
        <end position="25"/>
    </location>
</feature>
<dbReference type="RefSeq" id="WP_212220451.1">
    <property type="nucleotide sequence ID" value="NZ_JAGUCO010000045.1"/>
</dbReference>
<protein>
    <submittedName>
        <fullName evidence="2">Uncharacterized protein</fullName>
    </submittedName>
</protein>
<name>A0ABS5K1W7_9BACT</name>
<comment type="caution">
    <text evidence="2">The sequence shown here is derived from an EMBL/GenBank/DDBJ whole genome shotgun (WGS) entry which is preliminary data.</text>
</comment>
<accession>A0ABS5K1W7</accession>
<dbReference type="EMBL" id="JAGUCO010000045">
    <property type="protein sequence ID" value="MBS2101175.1"/>
    <property type="molecule type" value="Genomic_DNA"/>
</dbReference>
<evidence type="ECO:0000313" key="2">
    <source>
        <dbReference type="EMBL" id="MBS2101175.1"/>
    </source>
</evidence>
<sequence length="234" mass="27541">MKKLFILLVLIVFSGLQIEAQDAFAVKKWSGRYPTMNNDYPFTFVCWKGWLPPVPHFFVRLYPSHYYYYLNSVPVYDVKSYAEEVIYQGLKLVLKELDRSTLEKTFSKVEGIQLNQTGQEAIESFLRNSRLKEIPDLFANQDAFLNSKVSLETNVDLPAELTEIFIREIQRTQEDYSLINKMDCLQEDKIRANATVNNALRELNGTILYTIQKVQYWQYYSRMRETHLDFLAGR</sequence>
<evidence type="ECO:0000256" key="1">
    <source>
        <dbReference type="SAM" id="SignalP"/>
    </source>
</evidence>
<proteinExistence type="predicted"/>
<dbReference type="Proteomes" id="UP000708576">
    <property type="component" value="Unassembled WGS sequence"/>
</dbReference>
<keyword evidence="3" id="KW-1185">Reference proteome</keyword>
<organism evidence="2 3">
    <name type="scientific">Carboxylicivirga linearis</name>
    <dbReference type="NCBI Taxonomy" id="1628157"/>
    <lineage>
        <taxon>Bacteria</taxon>
        <taxon>Pseudomonadati</taxon>
        <taxon>Bacteroidota</taxon>
        <taxon>Bacteroidia</taxon>
        <taxon>Marinilabiliales</taxon>
        <taxon>Marinilabiliaceae</taxon>
        <taxon>Carboxylicivirga</taxon>
    </lineage>
</organism>
<reference evidence="2 3" key="1">
    <citation type="journal article" date="2015" name="Int. J. Syst. Evol. Microbiol.">
        <title>Carboxylicivirga linearis sp. nov., isolated from a sea cucumber culture pond.</title>
        <authorList>
            <person name="Wang F.Q."/>
            <person name="Zhou Y.X."/>
            <person name="Lin X.Z."/>
            <person name="Chen G.J."/>
            <person name="Du Z.J."/>
        </authorList>
    </citation>
    <scope>NUCLEOTIDE SEQUENCE [LARGE SCALE GENOMIC DNA]</scope>
    <source>
        <strain evidence="2 3">FB218</strain>
    </source>
</reference>